<dbReference type="Gene3D" id="3.40.50.920">
    <property type="match status" value="1"/>
</dbReference>
<proteinExistence type="predicted"/>
<name>X0S843_9ZZZZ</name>
<feature type="non-terminal residue" evidence="1">
    <location>
        <position position="1"/>
    </location>
</feature>
<organism evidence="1">
    <name type="scientific">marine sediment metagenome</name>
    <dbReference type="NCBI Taxonomy" id="412755"/>
    <lineage>
        <taxon>unclassified sequences</taxon>
        <taxon>metagenomes</taxon>
        <taxon>ecological metagenomes</taxon>
    </lineage>
</organism>
<accession>X0S843</accession>
<gene>
    <name evidence="1" type="ORF">S01H1_00234</name>
</gene>
<comment type="caution">
    <text evidence="1">The sequence shown here is derived from an EMBL/GenBank/DDBJ whole genome shotgun (WGS) entry which is preliminary data.</text>
</comment>
<sequence length="45" mass="5169">ENNATSQFSKLLKLFANTEVEHKILKYNGLPFYVDELIGELEKAI</sequence>
<dbReference type="EMBL" id="BARS01000075">
    <property type="protein sequence ID" value="GAF71381.1"/>
    <property type="molecule type" value="Genomic_DNA"/>
</dbReference>
<dbReference type="AlphaFoldDB" id="X0S843"/>
<reference evidence="1" key="1">
    <citation type="journal article" date="2014" name="Front. Microbiol.">
        <title>High frequency of phylogenetically diverse reductive dehalogenase-homologous genes in deep subseafloor sedimentary metagenomes.</title>
        <authorList>
            <person name="Kawai M."/>
            <person name="Futagami T."/>
            <person name="Toyoda A."/>
            <person name="Takaki Y."/>
            <person name="Nishi S."/>
            <person name="Hori S."/>
            <person name="Arai W."/>
            <person name="Tsubouchi T."/>
            <person name="Morono Y."/>
            <person name="Uchiyama I."/>
            <person name="Ito T."/>
            <person name="Fujiyama A."/>
            <person name="Inagaki F."/>
            <person name="Takami H."/>
        </authorList>
    </citation>
    <scope>NUCLEOTIDE SEQUENCE</scope>
    <source>
        <strain evidence="1">Expedition CK06-06</strain>
    </source>
</reference>
<protein>
    <submittedName>
        <fullName evidence="1">Uncharacterized protein</fullName>
    </submittedName>
</protein>
<evidence type="ECO:0000313" key="1">
    <source>
        <dbReference type="EMBL" id="GAF71381.1"/>
    </source>
</evidence>
<dbReference type="InterPro" id="IPR009014">
    <property type="entry name" value="Transketo_C/PFOR_II"/>
</dbReference>